<protein>
    <submittedName>
        <fullName evidence="2">CzcE family metal-binding protein</fullName>
    </submittedName>
</protein>
<reference evidence="2 3" key="1">
    <citation type="submission" date="2021-08" db="EMBL/GenBank/DDBJ databases">
        <title>Massilia sp. R798.</title>
        <authorList>
            <person name="Baek J.H."/>
            <person name="Jung H.S."/>
            <person name="Kim K.R."/>
            <person name="Jeon C.O."/>
        </authorList>
    </citation>
    <scope>NUCLEOTIDE SEQUENCE [LARGE SCALE GENOMIC DNA]</scope>
    <source>
        <strain evidence="2 3">R798</strain>
    </source>
</reference>
<dbReference type="Pfam" id="PF16986">
    <property type="entry name" value="CzcE"/>
    <property type="match status" value="1"/>
</dbReference>
<evidence type="ECO:0000313" key="3">
    <source>
        <dbReference type="Proteomes" id="UP000809349"/>
    </source>
</evidence>
<dbReference type="EMBL" id="JAFBIL020000009">
    <property type="protein sequence ID" value="MBZ2209765.1"/>
    <property type="molecule type" value="Genomic_DNA"/>
</dbReference>
<name>A0ABS7SV21_9BURK</name>
<proteinExistence type="predicted"/>
<dbReference type="Proteomes" id="UP000809349">
    <property type="component" value="Unassembled WGS sequence"/>
</dbReference>
<dbReference type="InterPro" id="IPR038674">
    <property type="entry name" value="CzcE_sf"/>
</dbReference>
<evidence type="ECO:0000313" key="2">
    <source>
        <dbReference type="EMBL" id="MBZ2209765.1"/>
    </source>
</evidence>
<keyword evidence="1" id="KW-0732">Signal</keyword>
<keyword evidence="3" id="KW-1185">Reference proteome</keyword>
<feature type="chain" id="PRO_5045640100" evidence="1">
    <location>
        <begin position="23"/>
        <end position="112"/>
    </location>
</feature>
<accession>A0ABS7SV21</accession>
<dbReference type="RefSeq" id="WP_223470400.1">
    <property type="nucleotide sequence ID" value="NZ_JAFBIL020000009.1"/>
</dbReference>
<dbReference type="Gene3D" id="2.60.40.2280">
    <property type="entry name" value="Heavy-metal resistance protein CzcE"/>
    <property type="match status" value="1"/>
</dbReference>
<comment type="caution">
    <text evidence="2">The sequence shown here is derived from an EMBL/GenBank/DDBJ whole genome shotgun (WGS) entry which is preliminary data.</text>
</comment>
<gene>
    <name evidence="2" type="ORF">I4X03_021075</name>
</gene>
<sequence length="112" mass="11393">MLNLNRASLLIASAAIAFGASAAGPTGAAGDFGAPVANSAAARAFTVKPATKYVNVTDGETVRFAVDGKEFSWHFSAWPGAQQIALDKLAPTGTVAGGVTVHVARNPLYYGN</sequence>
<feature type="signal peptide" evidence="1">
    <location>
        <begin position="1"/>
        <end position="22"/>
    </location>
</feature>
<dbReference type="InterPro" id="IPR031560">
    <property type="entry name" value="CzcE"/>
</dbReference>
<organism evidence="2 3">
    <name type="scientific">Massilia soli</name>
    <dbReference type="NCBI Taxonomy" id="2792854"/>
    <lineage>
        <taxon>Bacteria</taxon>
        <taxon>Pseudomonadati</taxon>
        <taxon>Pseudomonadota</taxon>
        <taxon>Betaproteobacteria</taxon>
        <taxon>Burkholderiales</taxon>
        <taxon>Oxalobacteraceae</taxon>
        <taxon>Telluria group</taxon>
        <taxon>Massilia</taxon>
    </lineage>
</organism>
<evidence type="ECO:0000256" key="1">
    <source>
        <dbReference type="SAM" id="SignalP"/>
    </source>
</evidence>